<name>A0A939H9Z5_9CLOT</name>
<dbReference type="EMBL" id="JAFNJU010000002">
    <property type="protein sequence ID" value="MBO1264191.1"/>
    <property type="molecule type" value="Genomic_DNA"/>
</dbReference>
<organism evidence="1 2">
    <name type="scientific">Proteiniclasticum aestuarii</name>
    <dbReference type="NCBI Taxonomy" id="2817862"/>
    <lineage>
        <taxon>Bacteria</taxon>
        <taxon>Bacillati</taxon>
        <taxon>Bacillota</taxon>
        <taxon>Clostridia</taxon>
        <taxon>Eubacteriales</taxon>
        <taxon>Clostridiaceae</taxon>
        <taxon>Proteiniclasticum</taxon>
    </lineage>
</organism>
<dbReference type="SUPFAM" id="SSF53254">
    <property type="entry name" value="Phosphoglycerate mutase-like"/>
    <property type="match status" value="1"/>
</dbReference>
<evidence type="ECO:0000313" key="1">
    <source>
        <dbReference type="EMBL" id="MBO1264191.1"/>
    </source>
</evidence>
<accession>A0A939H9Z5</accession>
<dbReference type="SMART" id="SM00855">
    <property type="entry name" value="PGAM"/>
    <property type="match status" value="1"/>
</dbReference>
<protein>
    <submittedName>
        <fullName evidence="1">Histidine phosphatase family protein</fullName>
    </submittedName>
</protein>
<dbReference type="InterPro" id="IPR050275">
    <property type="entry name" value="PGM_Phosphatase"/>
</dbReference>
<sequence>MTEIYLVRHAKPDHSWEEDETRPLTEEGMADARIVRDYFREIHVDGFISSPFRRSIDTIRISAEEKRMSIKTDRRLREREKGPGGNTHELFRKRWADFSFHEDEGESLEMVQKRNMEALHGILEEREDQSVVIGTHGTAMSTILHHYDPAFSVEDFLRIIDFMPYIVRLTFQGKNLTAKEELLYVKKEYDGK</sequence>
<evidence type="ECO:0000313" key="2">
    <source>
        <dbReference type="Proteomes" id="UP000664218"/>
    </source>
</evidence>
<dbReference type="Pfam" id="PF00300">
    <property type="entry name" value="His_Phos_1"/>
    <property type="match status" value="1"/>
</dbReference>
<reference evidence="1" key="1">
    <citation type="submission" date="2021-03" db="EMBL/GenBank/DDBJ databases">
        <title>Proteiniclasticum marinus sp. nov., isolated from tidal flat sediment.</title>
        <authorList>
            <person name="Namirimu T."/>
            <person name="Yang J.-A."/>
            <person name="Yang S.-H."/>
            <person name="Kim Y.-J."/>
            <person name="Kwon K.K."/>
        </authorList>
    </citation>
    <scope>NUCLEOTIDE SEQUENCE</scope>
    <source>
        <strain evidence="1">SCR006</strain>
    </source>
</reference>
<dbReference type="RefSeq" id="WP_207598707.1">
    <property type="nucleotide sequence ID" value="NZ_JAFNJU010000002.1"/>
</dbReference>
<dbReference type="InterPro" id="IPR029033">
    <property type="entry name" value="His_PPase_superfam"/>
</dbReference>
<dbReference type="PANTHER" id="PTHR48100:SF59">
    <property type="entry name" value="ADENOSYLCOBALAMIN_ALPHA-RIBAZOLE PHOSPHATASE"/>
    <property type="match status" value="1"/>
</dbReference>
<dbReference type="Gene3D" id="3.40.50.1240">
    <property type="entry name" value="Phosphoglycerate mutase-like"/>
    <property type="match status" value="1"/>
</dbReference>
<dbReference type="GO" id="GO:0016791">
    <property type="term" value="F:phosphatase activity"/>
    <property type="evidence" value="ECO:0007669"/>
    <property type="project" value="TreeGrafter"/>
</dbReference>
<dbReference type="InterPro" id="IPR013078">
    <property type="entry name" value="His_Pase_superF_clade-1"/>
</dbReference>
<dbReference type="PANTHER" id="PTHR48100">
    <property type="entry name" value="BROAD-SPECIFICITY PHOSPHATASE YOR283W-RELATED"/>
    <property type="match status" value="1"/>
</dbReference>
<dbReference type="AlphaFoldDB" id="A0A939H9Z5"/>
<comment type="caution">
    <text evidence="1">The sequence shown here is derived from an EMBL/GenBank/DDBJ whole genome shotgun (WGS) entry which is preliminary data.</text>
</comment>
<keyword evidence="2" id="KW-1185">Reference proteome</keyword>
<gene>
    <name evidence="1" type="ORF">J3A84_03920</name>
</gene>
<dbReference type="CDD" id="cd07067">
    <property type="entry name" value="HP_PGM_like"/>
    <property type="match status" value="1"/>
</dbReference>
<dbReference type="Proteomes" id="UP000664218">
    <property type="component" value="Unassembled WGS sequence"/>
</dbReference>
<proteinExistence type="predicted"/>
<dbReference type="GO" id="GO:0005737">
    <property type="term" value="C:cytoplasm"/>
    <property type="evidence" value="ECO:0007669"/>
    <property type="project" value="TreeGrafter"/>
</dbReference>